<evidence type="ECO:0000256" key="7">
    <source>
        <dbReference type="ARBA" id="ARBA00004603"/>
    </source>
</evidence>
<evidence type="ECO:0000313" key="20">
    <source>
        <dbReference type="Proteomes" id="UP000075714"/>
    </source>
</evidence>
<evidence type="ECO:0000256" key="11">
    <source>
        <dbReference type="ARBA" id="ARBA00022989"/>
    </source>
</evidence>
<keyword evidence="14 18" id="KW-0472">Membrane</keyword>
<dbReference type="GO" id="GO:0005769">
    <property type="term" value="C:early endosome"/>
    <property type="evidence" value="ECO:0007669"/>
    <property type="project" value="UniProtKB-SubCell"/>
</dbReference>
<dbReference type="PANTHER" id="PTHR15664:SF6">
    <property type="entry name" value="TRANSMEMBRANE PROTEIN 230"/>
    <property type="match status" value="1"/>
</dbReference>
<sequence>MSQTAKLRLDPYSDADFSFGEGAARRPWKKVALAIGLLVVGTILLAVGLGLYLSGKEQSGGLPLIILGSITFLPGAYHTRIAYLAWKGYAGYSLNDIPDF</sequence>
<dbReference type="GO" id="GO:0005770">
    <property type="term" value="C:late endosome"/>
    <property type="evidence" value="ECO:0007669"/>
    <property type="project" value="UniProtKB-SubCell"/>
</dbReference>
<evidence type="ECO:0000256" key="12">
    <source>
        <dbReference type="ARBA" id="ARBA00023018"/>
    </source>
</evidence>
<dbReference type="GO" id="GO:0005794">
    <property type="term" value="C:Golgi apparatus"/>
    <property type="evidence" value="ECO:0007669"/>
    <property type="project" value="UniProtKB-SubCell"/>
</dbReference>
<keyword evidence="12" id="KW-0770">Synapse</keyword>
<dbReference type="GO" id="GO:0055037">
    <property type="term" value="C:recycling endosome"/>
    <property type="evidence" value="ECO:0007669"/>
    <property type="project" value="UniProtKB-SubCell"/>
</dbReference>
<dbReference type="Proteomes" id="UP000075714">
    <property type="component" value="Unassembled WGS sequence"/>
</dbReference>
<proteinExistence type="inferred from homology"/>
<accession>A0A150G2V9</accession>
<evidence type="ECO:0000256" key="6">
    <source>
        <dbReference type="ARBA" id="ARBA00004601"/>
    </source>
</evidence>
<feature type="transmembrane region" description="Helical" evidence="18">
    <location>
        <begin position="31"/>
        <end position="54"/>
    </location>
</feature>
<evidence type="ECO:0000256" key="8">
    <source>
        <dbReference type="ARBA" id="ARBA00007743"/>
    </source>
</evidence>
<reference evidence="20" key="1">
    <citation type="journal article" date="2016" name="Nat. Commun.">
        <title>The Gonium pectorale genome demonstrates co-option of cell cycle regulation during the evolution of multicellularity.</title>
        <authorList>
            <person name="Hanschen E.R."/>
            <person name="Marriage T.N."/>
            <person name="Ferris P.J."/>
            <person name="Hamaji T."/>
            <person name="Toyoda A."/>
            <person name="Fujiyama A."/>
            <person name="Neme R."/>
            <person name="Noguchi H."/>
            <person name="Minakuchi Y."/>
            <person name="Suzuki M."/>
            <person name="Kawai-Toyooka H."/>
            <person name="Smith D.R."/>
            <person name="Sparks H."/>
            <person name="Anderson J."/>
            <person name="Bakaric R."/>
            <person name="Luria V."/>
            <person name="Karger A."/>
            <person name="Kirschner M.W."/>
            <person name="Durand P.M."/>
            <person name="Michod R.E."/>
            <person name="Nozaki H."/>
            <person name="Olson B.J."/>
        </authorList>
    </citation>
    <scope>NUCLEOTIDE SEQUENCE [LARGE SCALE GENOMIC DNA]</scope>
    <source>
        <strain evidence="20">NIES-2863</strain>
    </source>
</reference>
<evidence type="ECO:0000256" key="9">
    <source>
        <dbReference type="ARBA" id="ARBA00022692"/>
    </source>
</evidence>
<evidence type="ECO:0000256" key="5">
    <source>
        <dbReference type="ARBA" id="ARBA00004419"/>
    </source>
</evidence>
<dbReference type="InterPro" id="IPR044234">
    <property type="entry name" value="TMEM230"/>
</dbReference>
<dbReference type="PANTHER" id="PTHR15664">
    <property type="entry name" value="C20ORF30 PROTEIN"/>
    <property type="match status" value="1"/>
</dbReference>
<evidence type="ECO:0000256" key="15">
    <source>
        <dbReference type="ARBA" id="ARBA00023329"/>
    </source>
</evidence>
<gene>
    <name evidence="19" type="ORF">GPECTOR_71g548</name>
</gene>
<evidence type="ECO:0000256" key="18">
    <source>
        <dbReference type="SAM" id="Phobius"/>
    </source>
</evidence>
<evidence type="ECO:0000256" key="16">
    <source>
        <dbReference type="ARBA" id="ARBA00024003"/>
    </source>
</evidence>
<dbReference type="GO" id="GO:0005776">
    <property type="term" value="C:autophagosome"/>
    <property type="evidence" value="ECO:0007669"/>
    <property type="project" value="UniProtKB-SubCell"/>
</dbReference>
<comment type="caution">
    <text evidence="19">The sequence shown here is derived from an EMBL/GenBank/DDBJ whole genome shotgun (WGS) entry which is preliminary data.</text>
</comment>
<keyword evidence="10" id="KW-0967">Endosome</keyword>
<evidence type="ECO:0000313" key="19">
    <source>
        <dbReference type="EMBL" id="KXZ44187.1"/>
    </source>
</evidence>
<dbReference type="EMBL" id="LSYV01000072">
    <property type="protein sequence ID" value="KXZ44187.1"/>
    <property type="molecule type" value="Genomic_DNA"/>
</dbReference>
<keyword evidence="11 18" id="KW-1133">Transmembrane helix</keyword>
<evidence type="ECO:0000256" key="14">
    <source>
        <dbReference type="ARBA" id="ARBA00023136"/>
    </source>
</evidence>
<dbReference type="GO" id="GO:0016020">
    <property type="term" value="C:membrane"/>
    <property type="evidence" value="ECO:0007669"/>
    <property type="project" value="UniProtKB-SubCell"/>
</dbReference>
<name>A0A150G2V9_GONPE</name>
<evidence type="ECO:0000256" key="3">
    <source>
        <dbReference type="ARBA" id="ARBA00004234"/>
    </source>
</evidence>
<evidence type="ECO:0000256" key="10">
    <source>
        <dbReference type="ARBA" id="ARBA00022753"/>
    </source>
</evidence>
<comment type="similarity">
    <text evidence="8">Belongs to the TMEM134/TMEM230 family.</text>
</comment>
<feature type="transmembrane region" description="Helical" evidence="18">
    <location>
        <begin position="60"/>
        <end position="77"/>
    </location>
</feature>
<dbReference type="OrthoDB" id="5597044at2759"/>
<keyword evidence="13" id="KW-0333">Golgi apparatus</keyword>
<dbReference type="InterPro" id="IPR008590">
    <property type="entry name" value="TMEM_230/134"/>
</dbReference>
<keyword evidence="9 18" id="KW-0812">Transmembrane</keyword>
<evidence type="ECO:0000256" key="17">
    <source>
        <dbReference type="ARBA" id="ARBA00024088"/>
    </source>
</evidence>
<evidence type="ECO:0000256" key="2">
    <source>
        <dbReference type="ARBA" id="ARBA00004172"/>
    </source>
</evidence>
<keyword evidence="15" id="KW-0968">Cytoplasmic vesicle</keyword>
<dbReference type="Pfam" id="PF05915">
    <property type="entry name" value="TMEM_230_134"/>
    <property type="match status" value="1"/>
</dbReference>
<organism evidence="19 20">
    <name type="scientific">Gonium pectorale</name>
    <name type="common">Green alga</name>
    <dbReference type="NCBI Taxonomy" id="33097"/>
    <lineage>
        <taxon>Eukaryota</taxon>
        <taxon>Viridiplantae</taxon>
        <taxon>Chlorophyta</taxon>
        <taxon>core chlorophytes</taxon>
        <taxon>Chlorophyceae</taxon>
        <taxon>CS clade</taxon>
        <taxon>Chlamydomonadales</taxon>
        <taxon>Volvocaceae</taxon>
        <taxon>Gonium</taxon>
    </lineage>
</organism>
<dbReference type="AlphaFoldDB" id="A0A150G2V9"/>
<keyword evidence="20" id="KW-1185">Reference proteome</keyword>
<comment type="function">
    <text evidence="16">Involved in trafficking and recycling of synaptic vesicles.</text>
</comment>
<evidence type="ECO:0000256" key="4">
    <source>
        <dbReference type="ARBA" id="ARBA00004412"/>
    </source>
</evidence>
<comment type="subcellular location">
    <subcellularLocation>
        <location evidence="5">Cytoplasmic vesicle</location>
        <location evidence="5">Autophagosome</location>
    </subcellularLocation>
    <subcellularLocation>
        <location evidence="3">Cytoplasmic vesicle</location>
        <location evidence="3">Secretory vesicle</location>
        <location evidence="3">Synaptic vesicle</location>
    </subcellularLocation>
    <subcellularLocation>
        <location evidence="4">Early endosome</location>
    </subcellularLocation>
    <subcellularLocation>
        <location evidence="6">Golgi apparatus</location>
        <location evidence="6">trans-Golgi network</location>
    </subcellularLocation>
    <subcellularLocation>
        <location evidence="7">Late endosome</location>
    </subcellularLocation>
    <subcellularLocation>
        <location evidence="1">Membrane</location>
        <topology evidence="1">Multi-pass membrane protein</topology>
    </subcellularLocation>
    <subcellularLocation>
        <location evidence="2">Recycling endosome</location>
    </subcellularLocation>
</comment>
<evidence type="ECO:0000256" key="1">
    <source>
        <dbReference type="ARBA" id="ARBA00004141"/>
    </source>
</evidence>
<evidence type="ECO:0000256" key="13">
    <source>
        <dbReference type="ARBA" id="ARBA00023034"/>
    </source>
</evidence>
<protein>
    <recommendedName>
        <fullName evidence="17">Transmembrane protein 230</fullName>
    </recommendedName>
</protein>